<evidence type="ECO:0000256" key="1">
    <source>
        <dbReference type="ARBA" id="ARBA00004128"/>
    </source>
</evidence>
<keyword evidence="6 8" id="KW-0072">Autophagy</keyword>
<gene>
    <name evidence="9" type="ORF">ESCO_005275</name>
</gene>
<feature type="transmembrane region" description="Helical" evidence="8">
    <location>
        <begin position="86"/>
        <end position="107"/>
    </location>
</feature>
<comment type="similarity">
    <text evidence="2 8">Belongs to the ATG22 family.</text>
</comment>
<evidence type="ECO:0000256" key="6">
    <source>
        <dbReference type="ARBA" id="ARBA00023006"/>
    </source>
</evidence>
<comment type="subcellular location">
    <subcellularLocation>
        <location evidence="1 8">Vacuole membrane</location>
        <topology evidence="1 8">Multi-pass membrane protein</topology>
    </subcellularLocation>
</comment>
<dbReference type="GO" id="GO:0005774">
    <property type="term" value="C:vacuolar membrane"/>
    <property type="evidence" value="ECO:0007669"/>
    <property type="project" value="UniProtKB-SubCell"/>
</dbReference>
<proteinExistence type="inferred from homology"/>
<keyword evidence="3 8" id="KW-0813">Transport</keyword>
<dbReference type="GO" id="GO:0032974">
    <property type="term" value="P:amino acid transmembrane export from vacuole"/>
    <property type="evidence" value="ECO:0007669"/>
    <property type="project" value="TreeGrafter"/>
</dbReference>
<evidence type="ECO:0000313" key="9">
    <source>
        <dbReference type="EMBL" id="KOS20621.1"/>
    </source>
</evidence>
<reference evidence="9 10" key="1">
    <citation type="submission" date="2015-07" db="EMBL/GenBank/DDBJ databases">
        <title>The genome of the fungus Escovopsis weberi, a specialized disease agent of ant agriculture.</title>
        <authorList>
            <person name="de Man T.J."/>
            <person name="Stajich J.E."/>
            <person name="Kubicek C.P."/>
            <person name="Chenthamara K."/>
            <person name="Atanasova L."/>
            <person name="Druzhinina I.S."/>
            <person name="Birnbaum S."/>
            <person name="Barribeau S.M."/>
            <person name="Teiling C."/>
            <person name="Suen G."/>
            <person name="Currie C."/>
            <person name="Gerardo N.M."/>
        </authorList>
    </citation>
    <scope>NUCLEOTIDE SEQUENCE [LARGE SCALE GENOMIC DNA]</scope>
</reference>
<dbReference type="STRING" id="150374.A0A0M8N607"/>
<feature type="transmembrane region" description="Helical" evidence="8">
    <location>
        <begin position="204"/>
        <end position="223"/>
    </location>
</feature>
<dbReference type="AlphaFoldDB" id="A0A0M8N607"/>
<comment type="function">
    <text evidence="8">Vacuolar effluxer which mediate the efflux of amino acids resulting from autophagic degradation. The release of autophagic amino acids allows the maintenance of protein synthesis and viability during nitrogen starvation.</text>
</comment>
<comment type="caution">
    <text evidence="8">Lacks conserved residue(s) required for the propagation of feature annotation.</text>
</comment>
<dbReference type="Pfam" id="PF11700">
    <property type="entry name" value="ATG22"/>
    <property type="match status" value="2"/>
</dbReference>
<dbReference type="InterPro" id="IPR024671">
    <property type="entry name" value="Atg22-like"/>
</dbReference>
<keyword evidence="7 8" id="KW-0472">Membrane</keyword>
<feature type="transmembrane region" description="Helical" evidence="8">
    <location>
        <begin position="269"/>
        <end position="290"/>
    </location>
</feature>
<keyword evidence="10" id="KW-1185">Reference proteome</keyword>
<keyword evidence="4 8" id="KW-0812">Transmembrane</keyword>
<dbReference type="SUPFAM" id="SSF103473">
    <property type="entry name" value="MFS general substrate transporter"/>
    <property type="match status" value="1"/>
</dbReference>
<keyword evidence="5 8" id="KW-1133">Transmembrane helix</keyword>
<evidence type="ECO:0000256" key="7">
    <source>
        <dbReference type="ARBA" id="ARBA00023136"/>
    </source>
</evidence>
<evidence type="ECO:0000256" key="4">
    <source>
        <dbReference type="ARBA" id="ARBA00022692"/>
    </source>
</evidence>
<feature type="transmembrane region" description="Helical" evidence="8">
    <location>
        <begin position="402"/>
        <end position="419"/>
    </location>
</feature>
<name>A0A0M8N607_ESCWE</name>
<dbReference type="PANTHER" id="PTHR23519">
    <property type="entry name" value="AUTOPHAGY-RELATED PROTEIN 22"/>
    <property type="match status" value="1"/>
</dbReference>
<feature type="transmembrane region" description="Helical" evidence="8">
    <location>
        <begin position="113"/>
        <end position="134"/>
    </location>
</feature>
<feature type="transmembrane region" description="Helical" evidence="8">
    <location>
        <begin position="302"/>
        <end position="323"/>
    </location>
</feature>
<evidence type="ECO:0000256" key="2">
    <source>
        <dbReference type="ARBA" id="ARBA00006978"/>
    </source>
</evidence>
<evidence type="ECO:0000313" key="10">
    <source>
        <dbReference type="Proteomes" id="UP000053831"/>
    </source>
</evidence>
<evidence type="ECO:0000256" key="5">
    <source>
        <dbReference type="ARBA" id="ARBA00022989"/>
    </source>
</evidence>
<evidence type="ECO:0000256" key="3">
    <source>
        <dbReference type="ARBA" id="ARBA00022448"/>
    </source>
</evidence>
<dbReference type="EMBL" id="LGSR01000017">
    <property type="protein sequence ID" value="KOS20621.1"/>
    <property type="molecule type" value="Genomic_DNA"/>
</dbReference>
<feature type="transmembrane region" description="Helical" evidence="8">
    <location>
        <begin position="235"/>
        <end position="257"/>
    </location>
</feature>
<sequence>MVNSYVTASIQAAANAVGHVPGTNQPCARRGNIHCVVKLGSGEVDYLSYLLYLKAISRACEGVVSILTAGAADYSSYRKPMMMGSIYLFGLLALPFAGLSESSYTHLHALSSLYILLTVVSGMYTVIEASYVPIFMRSVGWVRSPTRVDAGRGDVDEKEYRRAWIKGSRVSVLGLVSSNAGALVALLIGVVITYTGGSFVEKGSINFLLAITIGGCLTRLILLGSIRHYPNAFKLCIGWILWNTAYSNFLSLISALFLEVTGIRRGSGIYTVNSFSIVIFACVGSLSWLMAFPHIRMHVKGWAYLFLAVNILCVFWGCLGISSRVPVGYKHQAEFWVGQFLFMSTSSALRSLNRVMFSSLIPKGSEALYFGLEITLDLATGWINPLVQGAIQNHTHNLRFPMIPNIILMLAALALYLWTDLEQGIKDAETPLESSPLIAEQ</sequence>
<accession>A0A0M8N607</accession>
<dbReference type="OrthoDB" id="42657at2759"/>
<organism evidence="9 10">
    <name type="scientific">Escovopsis weberi</name>
    <dbReference type="NCBI Taxonomy" id="150374"/>
    <lineage>
        <taxon>Eukaryota</taxon>
        <taxon>Fungi</taxon>
        <taxon>Dikarya</taxon>
        <taxon>Ascomycota</taxon>
        <taxon>Pezizomycotina</taxon>
        <taxon>Sordariomycetes</taxon>
        <taxon>Hypocreomycetidae</taxon>
        <taxon>Hypocreales</taxon>
        <taxon>Hypocreaceae</taxon>
        <taxon>Escovopsis</taxon>
    </lineage>
</organism>
<dbReference type="InterPro" id="IPR036259">
    <property type="entry name" value="MFS_trans_sf"/>
</dbReference>
<evidence type="ECO:0000256" key="8">
    <source>
        <dbReference type="RuleBase" id="RU363073"/>
    </source>
</evidence>
<feature type="transmembrane region" description="Helical" evidence="8">
    <location>
        <begin position="170"/>
        <end position="192"/>
    </location>
</feature>
<keyword evidence="8" id="KW-0926">Vacuole</keyword>
<protein>
    <recommendedName>
        <fullName evidence="8">Autophagy-related protein</fullName>
    </recommendedName>
</protein>
<dbReference type="PANTHER" id="PTHR23519:SF2">
    <property type="entry name" value="AUTOPHAGY-RELATED PROTEIN 22"/>
    <property type="match status" value="1"/>
</dbReference>
<keyword evidence="8" id="KW-0029">Amino-acid transport</keyword>
<dbReference type="InterPro" id="IPR050495">
    <property type="entry name" value="ATG22/LtaA_families"/>
</dbReference>
<comment type="caution">
    <text evidence="9">The sequence shown here is derived from an EMBL/GenBank/DDBJ whole genome shotgun (WGS) entry which is preliminary data.</text>
</comment>
<dbReference type="Proteomes" id="UP000053831">
    <property type="component" value="Unassembled WGS sequence"/>
</dbReference>
<dbReference type="GO" id="GO:0006914">
    <property type="term" value="P:autophagy"/>
    <property type="evidence" value="ECO:0007669"/>
    <property type="project" value="UniProtKB-KW"/>
</dbReference>